<keyword evidence="8" id="KW-0407">Ion channel</keyword>
<evidence type="ECO:0000256" key="6">
    <source>
        <dbReference type="ARBA" id="ARBA00023065"/>
    </source>
</evidence>
<evidence type="ECO:0000256" key="5">
    <source>
        <dbReference type="ARBA" id="ARBA00022989"/>
    </source>
</evidence>
<evidence type="ECO:0000256" key="8">
    <source>
        <dbReference type="ARBA" id="ARBA00023303"/>
    </source>
</evidence>
<dbReference type="PANTHER" id="PTHR31086">
    <property type="entry name" value="ALUMINUM-ACTIVATED MALATE TRANSPORTER 10"/>
    <property type="match status" value="1"/>
</dbReference>
<keyword evidence="5 9" id="KW-1133">Transmembrane helix</keyword>
<feature type="transmembrane region" description="Helical" evidence="9">
    <location>
        <begin position="98"/>
        <end position="117"/>
    </location>
</feature>
<evidence type="ECO:0000256" key="2">
    <source>
        <dbReference type="ARBA" id="ARBA00007079"/>
    </source>
</evidence>
<dbReference type="GO" id="GO:0016020">
    <property type="term" value="C:membrane"/>
    <property type="evidence" value="ECO:0007669"/>
    <property type="project" value="UniProtKB-SubCell"/>
</dbReference>
<sequence length="482" mass="52926">MVGVSEAKHGVEWRVTVSEGSSVKIEDGTGFLSRAWLGLAGILLAMKMKLLGFVSKVWNIGADDPRKVIHGVKVGLALSLVSLFYYTRPLYDGVGGTAIWAVMTVVVVFEFTVGGCLCKGFNRATATLTGGTLALGFHYLADTSGKTFEPIIIGVSMFLLGSAATFSRFIPLIKDRFDYGITIFILTFSFVSVSGYRVEHLVTMAQQRLSTIAIGISICFCICIFICPVWAGGDLHFLIVRNMEKLATSLEGLVANYFDDDDDDDEENENEKSPSKTWQQYKCVLNSKGAEDSLANLAIWEPAHGLFGFKHPWQQYLKIGVALRRCAYCVETLNGCINSDIQAPQYVKKHLNEVCTKVSLEAAKVLKETANSIKSMTKSPCIDSLIEEMNISVEELHTALRTLPNKKVTSSSQGIETMSFIEALPIIPVTSLLIEISTRVEGVVDSVEELAELASFKTSEIEKHEQSNEDQGKVVTIEVQQV</sequence>
<proteinExistence type="inferred from homology"/>
<comment type="subcellular location">
    <subcellularLocation>
        <location evidence="1">Membrane</location>
        <topology evidence="1">Multi-pass membrane protein</topology>
    </subcellularLocation>
</comment>
<dbReference type="AlphaFoldDB" id="A0AB40BR40"/>
<organism evidence="10 11">
    <name type="scientific">Dioscorea cayennensis subsp. rotundata</name>
    <name type="common">White Guinea yam</name>
    <name type="synonym">Dioscorea rotundata</name>
    <dbReference type="NCBI Taxonomy" id="55577"/>
    <lineage>
        <taxon>Eukaryota</taxon>
        <taxon>Viridiplantae</taxon>
        <taxon>Streptophyta</taxon>
        <taxon>Embryophyta</taxon>
        <taxon>Tracheophyta</taxon>
        <taxon>Spermatophyta</taxon>
        <taxon>Magnoliopsida</taxon>
        <taxon>Liliopsida</taxon>
        <taxon>Dioscoreales</taxon>
        <taxon>Dioscoreaceae</taxon>
        <taxon>Dioscorea</taxon>
    </lineage>
</organism>
<protein>
    <submittedName>
        <fullName evidence="11">Aluminum-activated malate transporter 10-like</fullName>
    </submittedName>
</protein>
<reference evidence="10" key="1">
    <citation type="submission" date="2025-05" db="UniProtKB">
        <authorList>
            <consortium name="RefSeq"/>
        </authorList>
    </citation>
    <scope>NUCLEOTIDE SEQUENCE [LARGE SCALE GENOMIC DNA]</scope>
</reference>
<feature type="transmembrane region" description="Helical" evidence="9">
    <location>
        <begin position="147"/>
        <end position="167"/>
    </location>
</feature>
<evidence type="ECO:0000313" key="11">
    <source>
        <dbReference type="RefSeq" id="XP_039128718.1"/>
    </source>
</evidence>
<comment type="similarity">
    <text evidence="2">Belongs to the aromatic acid exporter (TC 2.A.85) family.</text>
</comment>
<feature type="transmembrane region" description="Helical" evidence="9">
    <location>
        <begin position="179"/>
        <end position="198"/>
    </location>
</feature>
<dbReference type="Pfam" id="PF11744">
    <property type="entry name" value="ALMT"/>
    <property type="match status" value="1"/>
</dbReference>
<dbReference type="Proteomes" id="UP001515500">
    <property type="component" value="Chromosome 1"/>
</dbReference>
<dbReference type="GeneID" id="120264894"/>
<evidence type="ECO:0000256" key="4">
    <source>
        <dbReference type="ARBA" id="ARBA00022692"/>
    </source>
</evidence>
<evidence type="ECO:0000313" key="10">
    <source>
        <dbReference type="Proteomes" id="UP001515500"/>
    </source>
</evidence>
<reference evidence="11" key="2">
    <citation type="submission" date="2025-08" db="UniProtKB">
        <authorList>
            <consortium name="RefSeq"/>
        </authorList>
    </citation>
    <scope>IDENTIFICATION</scope>
</reference>
<feature type="transmembrane region" description="Helical" evidence="9">
    <location>
        <begin position="31"/>
        <end position="48"/>
    </location>
</feature>
<dbReference type="RefSeq" id="XP_039128718.1">
    <property type="nucleotide sequence ID" value="XM_039272784.1"/>
</dbReference>
<dbReference type="InterPro" id="IPR020966">
    <property type="entry name" value="ALMT"/>
</dbReference>
<feature type="transmembrane region" description="Helical" evidence="9">
    <location>
        <begin position="210"/>
        <end position="231"/>
    </location>
</feature>
<keyword evidence="10" id="KW-1185">Reference proteome</keyword>
<keyword evidence="7 9" id="KW-0472">Membrane</keyword>
<keyword evidence="4 9" id="KW-0812">Transmembrane</keyword>
<accession>A0AB40BR40</accession>
<evidence type="ECO:0000256" key="7">
    <source>
        <dbReference type="ARBA" id="ARBA00023136"/>
    </source>
</evidence>
<evidence type="ECO:0000256" key="3">
    <source>
        <dbReference type="ARBA" id="ARBA00022448"/>
    </source>
</evidence>
<dbReference type="GO" id="GO:0015743">
    <property type="term" value="P:malate transport"/>
    <property type="evidence" value="ECO:0007669"/>
    <property type="project" value="InterPro"/>
</dbReference>
<name>A0AB40BR40_DIOCR</name>
<dbReference type="GO" id="GO:0034220">
    <property type="term" value="P:monoatomic ion transmembrane transport"/>
    <property type="evidence" value="ECO:0007669"/>
    <property type="project" value="UniProtKB-KW"/>
</dbReference>
<gene>
    <name evidence="11" type="primary">LOC120264894</name>
</gene>
<evidence type="ECO:0000256" key="9">
    <source>
        <dbReference type="SAM" id="Phobius"/>
    </source>
</evidence>
<keyword evidence="3" id="KW-0813">Transport</keyword>
<evidence type="ECO:0000256" key="1">
    <source>
        <dbReference type="ARBA" id="ARBA00004141"/>
    </source>
</evidence>
<feature type="transmembrane region" description="Helical" evidence="9">
    <location>
        <begin position="68"/>
        <end position="86"/>
    </location>
</feature>
<keyword evidence="6" id="KW-0406">Ion transport</keyword>